<dbReference type="Proteomes" id="UP000037405">
    <property type="component" value="Unassembled WGS sequence"/>
</dbReference>
<dbReference type="SUPFAM" id="SSF160964">
    <property type="entry name" value="MalF N-terminal region-like"/>
    <property type="match status" value="1"/>
</dbReference>
<comment type="similarity">
    <text evidence="8">Belongs to the binding-protein-dependent transport system permease family.</text>
</comment>
<dbReference type="Pfam" id="PF00528">
    <property type="entry name" value="BPD_transp_1"/>
    <property type="match status" value="1"/>
</dbReference>
<organism evidence="10 11">
    <name type="scientific">Rossellomorea marisflavi</name>
    <dbReference type="NCBI Taxonomy" id="189381"/>
    <lineage>
        <taxon>Bacteria</taxon>
        <taxon>Bacillati</taxon>
        <taxon>Bacillota</taxon>
        <taxon>Bacilli</taxon>
        <taxon>Bacillales</taxon>
        <taxon>Bacillaceae</taxon>
        <taxon>Rossellomorea</taxon>
    </lineage>
</organism>
<keyword evidence="11" id="KW-1185">Reference proteome</keyword>
<evidence type="ECO:0000256" key="7">
    <source>
        <dbReference type="ARBA" id="ARBA00023136"/>
    </source>
</evidence>
<reference evidence="11" key="1">
    <citation type="submission" date="2015-07" db="EMBL/GenBank/DDBJ databases">
        <title>Fjat-14235 jcm11544.</title>
        <authorList>
            <person name="Liu B."/>
            <person name="Wang J."/>
            <person name="Zhu Y."/>
            <person name="Liu G."/>
            <person name="Chen Q."/>
            <person name="Chen Z."/>
            <person name="Lan J."/>
            <person name="Che J."/>
            <person name="Ge C."/>
            <person name="Shi H."/>
            <person name="Pan Z."/>
            <person name="Liu X."/>
        </authorList>
    </citation>
    <scope>NUCLEOTIDE SEQUENCE [LARGE SCALE GENOMIC DNA]</scope>
    <source>
        <strain evidence="11">JCM 11544</strain>
    </source>
</reference>
<evidence type="ECO:0000256" key="2">
    <source>
        <dbReference type="ARBA" id="ARBA00022448"/>
    </source>
</evidence>
<dbReference type="RefSeq" id="WP_053427568.1">
    <property type="nucleotide sequence ID" value="NZ_BSED01000134.1"/>
</dbReference>
<dbReference type="PATRIC" id="fig|189381.12.peg.1800"/>
<dbReference type="GO" id="GO:0015423">
    <property type="term" value="F:ABC-type maltose transporter activity"/>
    <property type="evidence" value="ECO:0007669"/>
    <property type="project" value="TreeGrafter"/>
</dbReference>
<dbReference type="SUPFAM" id="SSF161098">
    <property type="entry name" value="MetI-like"/>
    <property type="match status" value="1"/>
</dbReference>
<evidence type="ECO:0000313" key="10">
    <source>
        <dbReference type="EMBL" id="KON92404.1"/>
    </source>
</evidence>
<keyword evidence="5" id="KW-0812">Transmembrane</keyword>
<keyword evidence="7" id="KW-0472">Membrane</keyword>
<keyword evidence="2 8" id="KW-0813">Transport</keyword>
<dbReference type="STRING" id="189381.GCA_900166615_02620"/>
<protein>
    <submittedName>
        <fullName evidence="10">Arabinogalactan ABC transporter permease</fullName>
    </submittedName>
</protein>
<dbReference type="AlphaFoldDB" id="A0A0M0GRC3"/>
<dbReference type="OrthoDB" id="9778687at2"/>
<evidence type="ECO:0000256" key="8">
    <source>
        <dbReference type="RuleBase" id="RU363032"/>
    </source>
</evidence>
<keyword evidence="6" id="KW-1133">Transmembrane helix</keyword>
<dbReference type="InterPro" id="IPR000515">
    <property type="entry name" value="MetI-like"/>
</dbReference>
<dbReference type="InterPro" id="IPR035906">
    <property type="entry name" value="MetI-like_sf"/>
</dbReference>
<dbReference type="EMBL" id="LGUE01000001">
    <property type="protein sequence ID" value="KON92404.1"/>
    <property type="molecule type" value="Genomic_DNA"/>
</dbReference>
<evidence type="ECO:0000256" key="5">
    <source>
        <dbReference type="ARBA" id="ARBA00022692"/>
    </source>
</evidence>
<dbReference type="GO" id="GO:1990060">
    <property type="term" value="C:maltose transport complex"/>
    <property type="evidence" value="ECO:0007669"/>
    <property type="project" value="TreeGrafter"/>
</dbReference>
<comment type="caution">
    <text evidence="10">The sequence shown here is derived from an EMBL/GenBank/DDBJ whole genome shotgun (WGS) entry which is preliminary data.</text>
</comment>
<dbReference type="PANTHER" id="PTHR47314:SF2">
    <property type="entry name" value="GALACTOOLIGOSACCHARIDES TRANSPORT SYSTEM PERMEASE PROTEIN GANP"/>
    <property type="match status" value="1"/>
</dbReference>
<evidence type="ECO:0000256" key="4">
    <source>
        <dbReference type="ARBA" id="ARBA00022597"/>
    </source>
</evidence>
<dbReference type="PANTHER" id="PTHR47314">
    <property type="entry name" value="MALTOSE/MALTODEXTRIN TRANSPORT SYSTEM PERMEASE PROTEIN MALF"/>
    <property type="match status" value="1"/>
</dbReference>
<evidence type="ECO:0000259" key="9">
    <source>
        <dbReference type="PROSITE" id="PS50928"/>
    </source>
</evidence>
<proteinExistence type="inferred from homology"/>
<gene>
    <name evidence="10" type="ORF">AF331_08160</name>
</gene>
<feature type="domain" description="ABC transmembrane type-1" evidence="9">
    <location>
        <begin position="195"/>
        <end position="415"/>
    </location>
</feature>
<sequence length="428" mass="47977">MDQSNPTTKHRKTALALSLIPGLGQLYHRQILKGVFFLIMTLSFILVFKDLISLGLWGITTLGTDVSYGDHSIFLMVYGILAIIVILFGIAFYLYNLRDAYKNGAKRDNGEKIATIREQYRNLVDNGFPYLIMSPGFLLLIFVVIFPIIFVVLLAFTNYDLYHSPPAKLVDWVGIQNFVDIFKIDIWRETFVTVLAWTLVWTLGATTLQVALGIFLAIIVNQKDLKGKAVIRTVLILPWAIPAFVSILVFAGMFNESFGAINRDILGFFGIEGLPWMTEPLFSRIALIMIQMWLGFPFIFAMTTGVLQSIPDELYEAATVDGASAVQKFKNITLPLVLFATAPIIITQYTFNFNNFNVIYLFNGGGPALTGQNAGGTDILISWIYRLTMTSAQYSKAAAITLLLSIIVITVAIWQFKKTKSFQEEDMM</sequence>
<evidence type="ECO:0000256" key="6">
    <source>
        <dbReference type="ARBA" id="ARBA00022989"/>
    </source>
</evidence>
<dbReference type="GO" id="GO:0042956">
    <property type="term" value="P:maltodextrin transmembrane transport"/>
    <property type="evidence" value="ECO:0007669"/>
    <property type="project" value="TreeGrafter"/>
</dbReference>
<comment type="subcellular location">
    <subcellularLocation>
        <location evidence="1 8">Cell membrane</location>
        <topology evidence="1 8">Multi-pass membrane protein</topology>
    </subcellularLocation>
</comment>
<dbReference type="CDD" id="cd06261">
    <property type="entry name" value="TM_PBP2"/>
    <property type="match status" value="1"/>
</dbReference>
<keyword evidence="3" id="KW-1003">Cell membrane</keyword>
<dbReference type="PROSITE" id="PS50928">
    <property type="entry name" value="ABC_TM1"/>
    <property type="match status" value="1"/>
</dbReference>
<keyword evidence="4" id="KW-0762">Sugar transport</keyword>
<evidence type="ECO:0000256" key="3">
    <source>
        <dbReference type="ARBA" id="ARBA00022475"/>
    </source>
</evidence>
<dbReference type="Gene3D" id="1.10.3720.10">
    <property type="entry name" value="MetI-like"/>
    <property type="match status" value="1"/>
</dbReference>
<evidence type="ECO:0000313" key="11">
    <source>
        <dbReference type="Proteomes" id="UP000037405"/>
    </source>
</evidence>
<accession>A0A0M0GRC3</accession>
<dbReference type="FunFam" id="1.10.3720.10:FF:000036">
    <property type="entry name" value="Maltodextrin ABC transporter, permease protein"/>
    <property type="match status" value="1"/>
</dbReference>
<name>A0A0M0GRC3_9BACI</name>
<evidence type="ECO:0000256" key="1">
    <source>
        <dbReference type="ARBA" id="ARBA00004651"/>
    </source>
</evidence>